<dbReference type="InterPro" id="IPR013320">
    <property type="entry name" value="ConA-like_dom_sf"/>
</dbReference>
<dbReference type="Gene3D" id="2.60.120.200">
    <property type="match status" value="1"/>
</dbReference>
<comment type="caution">
    <text evidence="4">The sequence shown here is derived from an EMBL/GenBank/DDBJ whole genome shotgun (WGS) entry which is preliminary data.</text>
</comment>
<gene>
    <name evidence="4" type="ORF">GCM10023091_29130</name>
</gene>
<evidence type="ECO:0000313" key="5">
    <source>
        <dbReference type="Proteomes" id="UP001501508"/>
    </source>
</evidence>
<dbReference type="InterPro" id="IPR000757">
    <property type="entry name" value="Beta-glucanase-like"/>
</dbReference>
<evidence type="ECO:0000259" key="3">
    <source>
        <dbReference type="PROSITE" id="PS51762"/>
    </source>
</evidence>
<feature type="chain" id="PRO_5047241092" description="GH16 domain-containing protein" evidence="2">
    <location>
        <begin position="24"/>
        <end position="273"/>
    </location>
</feature>
<dbReference type="PANTHER" id="PTHR10963">
    <property type="entry name" value="GLYCOSYL HYDROLASE-RELATED"/>
    <property type="match status" value="1"/>
</dbReference>
<dbReference type="Pfam" id="PF00722">
    <property type="entry name" value="Glyco_hydro_16"/>
    <property type="match status" value="1"/>
</dbReference>
<evidence type="ECO:0000313" key="4">
    <source>
        <dbReference type="EMBL" id="GAA4442387.1"/>
    </source>
</evidence>
<feature type="domain" description="GH16" evidence="3">
    <location>
        <begin position="38"/>
        <end position="273"/>
    </location>
</feature>
<reference evidence="5" key="1">
    <citation type="journal article" date="2019" name="Int. J. Syst. Evol. Microbiol.">
        <title>The Global Catalogue of Microorganisms (GCM) 10K type strain sequencing project: providing services to taxonomists for standard genome sequencing and annotation.</title>
        <authorList>
            <consortium name="The Broad Institute Genomics Platform"/>
            <consortium name="The Broad Institute Genome Sequencing Center for Infectious Disease"/>
            <person name="Wu L."/>
            <person name="Ma J."/>
        </authorList>
    </citation>
    <scope>NUCLEOTIDE SEQUENCE [LARGE SCALE GENOMIC DNA]</scope>
    <source>
        <strain evidence="5">JCM 31920</strain>
    </source>
</reference>
<comment type="similarity">
    <text evidence="1">Belongs to the glycosyl hydrolase 16 family.</text>
</comment>
<proteinExistence type="inferred from homology"/>
<evidence type="ECO:0000256" key="2">
    <source>
        <dbReference type="SAM" id="SignalP"/>
    </source>
</evidence>
<keyword evidence="2" id="KW-0732">Signal</keyword>
<dbReference type="PANTHER" id="PTHR10963:SF55">
    <property type="entry name" value="GLYCOSIDE HYDROLASE FAMILY 16 PROTEIN"/>
    <property type="match status" value="1"/>
</dbReference>
<evidence type="ECO:0000256" key="1">
    <source>
        <dbReference type="ARBA" id="ARBA00006865"/>
    </source>
</evidence>
<dbReference type="SUPFAM" id="SSF49899">
    <property type="entry name" value="Concanavalin A-like lectins/glucanases"/>
    <property type="match status" value="1"/>
</dbReference>
<dbReference type="RefSeq" id="WP_345030473.1">
    <property type="nucleotide sequence ID" value="NZ_BAABEY010000026.1"/>
</dbReference>
<name>A0ABP8M146_9BACT</name>
<dbReference type="EMBL" id="BAABEY010000026">
    <property type="protein sequence ID" value="GAA4442387.1"/>
    <property type="molecule type" value="Genomic_DNA"/>
</dbReference>
<dbReference type="PROSITE" id="PS51762">
    <property type="entry name" value="GH16_2"/>
    <property type="match status" value="1"/>
</dbReference>
<sequence length="273" mass="31199">MKKYLATALSLLGILLINGCAPKADNAQKSDWELVWADDFDYEGLPDDHRWSYDVGDHGWGNRELQNYLGKDTSTAYVHDGNLRIKANRVITGNDTTYTSARLVTKGKGDWKYGKIEVRAKTSTGKGILAAIWMLPTDHKHGGWPQFGEIDIMEHLSLENYRDSIFQTTHTGAYNHLKGTQRGARTYIKNPWEDFHIYSVEWSPEGIYYLIDGVKRYHFPNESKSVDEWPFDVPFHLLMNISVGGNWEGSEGIDPATFPAEMLVDYVRVYQEK</sequence>
<feature type="signal peptide" evidence="2">
    <location>
        <begin position="1"/>
        <end position="23"/>
    </location>
</feature>
<organism evidence="4 5">
    <name type="scientific">Ravibacter arvi</name>
    <dbReference type="NCBI Taxonomy" id="2051041"/>
    <lineage>
        <taxon>Bacteria</taxon>
        <taxon>Pseudomonadati</taxon>
        <taxon>Bacteroidota</taxon>
        <taxon>Cytophagia</taxon>
        <taxon>Cytophagales</taxon>
        <taxon>Spirosomataceae</taxon>
        <taxon>Ravibacter</taxon>
    </lineage>
</organism>
<dbReference type="InterPro" id="IPR050546">
    <property type="entry name" value="Glycosyl_Hydrlase_16"/>
</dbReference>
<protein>
    <recommendedName>
        <fullName evidence="3">GH16 domain-containing protein</fullName>
    </recommendedName>
</protein>
<dbReference type="CDD" id="cd08023">
    <property type="entry name" value="GH16_laminarinase_like"/>
    <property type="match status" value="1"/>
</dbReference>
<accession>A0ABP8M146</accession>
<dbReference type="Proteomes" id="UP001501508">
    <property type="component" value="Unassembled WGS sequence"/>
</dbReference>
<keyword evidence="5" id="KW-1185">Reference proteome</keyword>